<dbReference type="KEGG" id="man:A11S_1712"/>
<dbReference type="RefSeq" id="WP_015468045.1">
    <property type="nucleotide sequence ID" value="NC_020812.1"/>
</dbReference>
<dbReference type="EMBL" id="CP003538">
    <property type="protein sequence ID" value="AGH98514.1"/>
    <property type="molecule type" value="Genomic_DNA"/>
</dbReference>
<gene>
    <name evidence="1" type="ORF">A11S_1712</name>
</gene>
<sequence>MAAWIACAVAVLTLTCVWVILGEQNNKNHRIQSEGIPFIDESRFSRYPAGVRTFIVRMMISGVAVEDIRFNSPDELGALVHQRDGVFSPDGGGAQYKKAFPHVMEAQKEGDWYFNMNIAWPGIGSNQADLVAYLPGVTQKICALENIGSDIEGVPELEQDISAFYKFNIVDFPSAPHVPPKEPLARVAQETLAGHLFGCFRDKSLGQYTYYHVLVER</sequence>
<name>M4VZB7_9BACT</name>
<protein>
    <submittedName>
        <fullName evidence="1">Uncharacterized protein</fullName>
    </submittedName>
</protein>
<evidence type="ECO:0000313" key="2">
    <source>
        <dbReference type="Proteomes" id="UP000011932"/>
    </source>
</evidence>
<reference evidence="1 2" key="1">
    <citation type="journal article" date="2013" name="ISME J.">
        <title>By their genes ye shall know them: genomic signatures of predatory bacteria.</title>
        <authorList>
            <person name="Pasternak Z."/>
            <person name="Pietrokovski S."/>
            <person name="Rotem O."/>
            <person name="Gophna U."/>
            <person name="Lurie-Weinberger M.N."/>
            <person name="Jurkevitch E."/>
        </authorList>
    </citation>
    <scope>NUCLEOTIDE SEQUENCE [LARGE SCALE GENOMIC DNA]</scope>
    <source>
        <strain evidence="1">EPB</strain>
    </source>
</reference>
<evidence type="ECO:0000313" key="1">
    <source>
        <dbReference type="EMBL" id="AGH98514.1"/>
    </source>
</evidence>
<dbReference type="HOGENOM" id="CLU_1271078_0_0_5"/>
<dbReference type="AlphaFoldDB" id="M4VZB7"/>
<dbReference type="STRING" id="349215.A11S_1712"/>
<dbReference type="Proteomes" id="UP000011932">
    <property type="component" value="Chromosome"/>
</dbReference>
<accession>M4VZB7</accession>
<organism evidence="1 2">
    <name type="scientific">Micavibrio aeruginosavorus EPB</name>
    <dbReference type="NCBI Taxonomy" id="349215"/>
    <lineage>
        <taxon>Bacteria</taxon>
        <taxon>Pseudomonadati</taxon>
        <taxon>Bdellovibrionota</taxon>
        <taxon>Bdellovibrionia</taxon>
        <taxon>Bdellovibrionales</taxon>
        <taxon>Pseudobdellovibrionaceae</taxon>
        <taxon>Micavibrio</taxon>
    </lineage>
</organism>
<proteinExistence type="predicted"/>